<dbReference type="Pfam" id="PF05742">
    <property type="entry name" value="TANGO2"/>
    <property type="match status" value="1"/>
</dbReference>
<comment type="caution">
    <text evidence="1">The sequence shown here is derived from an EMBL/GenBank/DDBJ whole genome shotgun (WGS) entry which is preliminary data.</text>
</comment>
<dbReference type="AlphaFoldDB" id="A0A445HCZ7"/>
<accession>A0A445HCZ7</accession>
<dbReference type="InterPro" id="IPR008551">
    <property type="entry name" value="TANGO2"/>
</dbReference>
<organism evidence="1 2">
    <name type="scientific">Glycine soja</name>
    <name type="common">Wild soybean</name>
    <dbReference type="NCBI Taxonomy" id="3848"/>
    <lineage>
        <taxon>Eukaryota</taxon>
        <taxon>Viridiplantae</taxon>
        <taxon>Streptophyta</taxon>
        <taxon>Embryophyta</taxon>
        <taxon>Tracheophyta</taxon>
        <taxon>Spermatophyta</taxon>
        <taxon>Magnoliopsida</taxon>
        <taxon>eudicotyledons</taxon>
        <taxon>Gunneridae</taxon>
        <taxon>Pentapetalae</taxon>
        <taxon>rosids</taxon>
        <taxon>fabids</taxon>
        <taxon>Fabales</taxon>
        <taxon>Fabaceae</taxon>
        <taxon>Papilionoideae</taxon>
        <taxon>50 kb inversion clade</taxon>
        <taxon>NPAAA clade</taxon>
        <taxon>indigoferoid/millettioid clade</taxon>
        <taxon>Phaseoleae</taxon>
        <taxon>Glycine</taxon>
        <taxon>Glycine subgen. Soja</taxon>
    </lineage>
</organism>
<dbReference type="PANTHER" id="PTHR17985">
    <property type="entry name" value="SER/THR-RICH PROTEIN T10 IN DGCR REGION"/>
    <property type="match status" value="1"/>
</dbReference>
<evidence type="ECO:0000313" key="2">
    <source>
        <dbReference type="Proteomes" id="UP000289340"/>
    </source>
</evidence>
<protein>
    <submittedName>
        <fullName evidence="1">Uncharacterized protein</fullName>
    </submittedName>
</protein>
<proteinExistence type="predicted"/>
<evidence type="ECO:0000313" key="1">
    <source>
        <dbReference type="EMBL" id="RZB71525.1"/>
    </source>
</evidence>
<reference evidence="1 2" key="1">
    <citation type="submission" date="2018-09" db="EMBL/GenBank/DDBJ databases">
        <title>A high-quality reference genome of wild soybean provides a powerful tool to mine soybean genomes.</title>
        <authorList>
            <person name="Xie M."/>
            <person name="Chung C.Y.L."/>
            <person name="Li M.-W."/>
            <person name="Wong F.-L."/>
            <person name="Chan T.-F."/>
            <person name="Lam H.-M."/>
        </authorList>
    </citation>
    <scope>NUCLEOTIDE SEQUENCE [LARGE SCALE GENOMIC DNA]</scope>
    <source>
        <strain evidence="2">cv. W05</strain>
        <tissue evidence="1">Hypocotyl of etiolated seedlings</tissue>
    </source>
</reference>
<dbReference type="PANTHER" id="PTHR17985:SF8">
    <property type="entry name" value="TRANSPORT AND GOLGI ORGANIZATION PROTEIN 2 HOMOLOG"/>
    <property type="match status" value="1"/>
</dbReference>
<name>A0A445HCZ7_GLYSO</name>
<dbReference type="Proteomes" id="UP000289340">
    <property type="component" value="Chromosome 13"/>
</dbReference>
<dbReference type="EMBL" id="QZWG01000013">
    <property type="protein sequence ID" value="RZB71525.1"/>
    <property type="molecule type" value="Genomic_DNA"/>
</dbReference>
<keyword evidence="2" id="KW-1185">Reference proteome</keyword>
<gene>
    <name evidence="1" type="ORF">D0Y65_036131</name>
</gene>
<sequence length="86" mass="9843">MKDKIKADESHLSHICSLDWDFNLSSIFVKEETPLGPYGTRSSAALIVTSSEEVSFFEAYLDEGMWKEHVIDFHIQKLKKLTKGHT</sequence>